<name>A0A370TL10_9HELO</name>
<dbReference type="EMBL" id="NPIC01000005">
    <property type="protein sequence ID" value="RDL36177.1"/>
    <property type="molecule type" value="Genomic_DNA"/>
</dbReference>
<evidence type="ECO:0008006" key="3">
    <source>
        <dbReference type="Google" id="ProtNLM"/>
    </source>
</evidence>
<evidence type="ECO:0000313" key="2">
    <source>
        <dbReference type="Proteomes" id="UP000254866"/>
    </source>
</evidence>
<dbReference type="InterPro" id="IPR029039">
    <property type="entry name" value="Flavoprotein-like_sf"/>
</dbReference>
<dbReference type="Proteomes" id="UP000254866">
    <property type="component" value="Unassembled WGS sequence"/>
</dbReference>
<dbReference type="GeneID" id="43599638"/>
<dbReference type="SUPFAM" id="SSF52218">
    <property type="entry name" value="Flavoproteins"/>
    <property type="match status" value="1"/>
</dbReference>
<keyword evidence="2" id="KW-1185">Reference proteome</keyword>
<protein>
    <recommendedName>
        <fullName evidence="3">Flavodoxin-like fold domain-containing protein</fullName>
    </recommendedName>
</protein>
<gene>
    <name evidence="1" type="ORF">BP5553_06789</name>
</gene>
<sequence>MASPNPPGKTIALIHNSALPFPLGTISTHVAEYARDVCLYRVSSDYVVEIIDLATFALPVTSNIDGKLTPSDFASGPDPCTQKATKSLKEWEEEASKHSVFVFLFPFHIWSYCKPIKDAISALPQTLFARKPTIIMGFGKQVPFCPKDWARTWRKTSYGMMKDFFEGKGMKVIEMRGGNPEFAVHGGDYEAYWLKGRAAIGGQQSEEWESSAWNRCAEGMRKIEMLEVQRKK</sequence>
<organism evidence="1 2">
    <name type="scientific">Venustampulla echinocandica</name>
    <dbReference type="NCBI Taxonomy" id="2656787"/>
    <lineage>
        <taxon>Eukaryota</taxon>
        <taxon>Fungi</taxon>
        <taxon>Dikarya</taxon>
        <taxon>Ascomycota</taxon>
        <taxon>Pezizomycotina</taxon>
        <taxon>Leotiomycetes</taxon>
        <taxon>Helotiales</taxon>
        <taxon>Pleuroascaceae</taxon>
        <taxon>Venustampulla</taxon>
    </lineage>
</organism>
<dbReference type="Gene3D" id="3.40.50.360">
    <property type="match status" value="1"/>
</dbReference>
<dbReference type="OrthoDB" id="3482267at2759"/>
<comment type="caution">
    <text evidence="1">The sequence shown here is derived from an EMBL/GenBank/DDBJ whole genome shotgun (WGS) entry which is preliminary data.</text>
</comment>
<reference evidence="1 2" key="1">
    <citation type="journal article" date="2018" name="IMA Fungus">
        <title>IMA Genome-F 9: Draft genome sequence of Annulohypoxylon stygium, Aspergillus mulundensis, Berkeleyomyces basicola (syn. Thielaviopsis basicola), Ceratocystis smalleyi, two Cercospora beticola strains, Coleophoma cylindrospora, Fusarium fracticaudum, Phialophora cf. hyalina, and Morchella septimelata.</title>
        <authorList>
            <person name="Wingfield B.D."/>
            <person name="Bills G.F."/>
            <person name="Dong Y."/>
            <person name="Huang W."/>
            <person name="Nel W.J."/>
            <person name="Swalarsk-Parry B.S."/>
            <person name="Vaghefi N."/>
            <person name="Wilken P.M."/>
            <person name="An Z."/>
            <person name="de Beer Z.W."/>
            <person name="De Vos L."/>
            <person name="Chen L."/>
            <person name="Duong T.A."/>
            <person name="Gao Y."/>
            <person name="Hammerbacher A."/>
            <person name="Kikkert J.R."/>
            <person name="Li Y."/>
            <person name="Li H."/>
            <person name="Li K."/>
            <person name="Li Q."/>
            <person name="Liu X."/>
            <person name="Ma X."/>
            <person name="Naidoo K."/>
            <person name="Pethybridge S.J."/>
            <person name="Sun J."/>
            <person name="Steenkamp E.T."/>
            <person name="van der Nest M.A."/>
            <person name="van Wyk S."/>
            <person name="Wingfield M.J."/>
            <person name="Xiong C."/>
            <person name="Yue Q."/>
            <person name="Zhang X."/>
        </authorList>
    </citation>
    <scope>NUCLEOTIDE SEQUENCE [LARGE SCALE GENOMIC DNA]</scope>
    <source>
        <strain evidence="1 2">BP 5553</strain>
    </source>
</reference>
<dbReference type="AlphaFoldDB" id="A0A370TL10"/>
<proteinExistence type="predicted"/>
<evidence type="ECO:0000313" key="1">
    <source>
        <dbReference type="EMBL" id="RDL36177.1"/>
    </source>
</evidence>
<accession>A0A370TL10</accession>
<dbReference type="RefSeq" id="XP_031868833.1">
    <property type="nucleotide sequence ID" value="XM_032015412.1"/>
</dbReference>